<organism evidence="1">
    <name type="scientific">marine sediment metagenome</name>
    <dbReference type="NCBI Taxonomy" id="412755"/>
    <lineage>
        <taxon>unclassified sequences</taxon>
        <taxon>metagenomes</taxon>
        <taxon>ecological metagenomes</taxon>
    </lineage>
</organism>
<sequence>MLIIFLAVYSSPAEDEMWIEVQRGDFIIDLVESGEIQ</sequence>
<feature type="non-terminal residue" evidence="1">
    <location>
        <position position="37"/>
    </location>
</feature>
<dbReference type="AlphaFoldDB" id="X1FJB9"/>
<proteinExistence type="predicted"/>
<accession>X1FJB9</accession>
<protein>
    <submittedName>
        <fullName evidence="1">Uncharacterized protein</fullName>
    </submittedName>
</protein>
<reference evidence="1" key="1">
    <citation type="journal article" date="2014" name="Front. Microbiol.">
        <title>High frequency of phylogenetically diverse reductive dehalogenase-homologous genes in deep subseafloor sedimentary metagenomes.</title>
        <authorList>
            <person name="Kawai M."/>
            <person name="Futagami T."/>
            <person name="Toyoda A."/>
            <person name="Takaki Y."/>
            <person name="Nishi S."/>
            <person name="Hori S."/>
            <person name="Arai W."/>
            <person name="Tsubouchi T."/>
            <person name="Morono Y."/>
            <person name="Uchiyama I."/>
            <person name="Ito T."/>
            <person name="Fujiyama A."/>
            <person name="Inagaki F."/>
            <person name="Takami H."/>
        </authorList>
    </citation>
    <scope>NUCLEOTIDE SEQUENCE</scope>
    <source>
        <strain evidence="1">Expedition CK06-06</strain>
    </source>
</reference>
<gene>
    <name evidence="1" type="ORF">S03H2_17233</name>
</gene>
<dbReference type="EMBL" id="BARU01008866">
    <property type="protein sequence ID" value="GAH45776.1"/>
    <property type="molecule type" value="Genomic_DNA"/>
</dbReference>
<comment type="caution">
    <text evidence="1">The sequence shown here is derived from an EMBL/GenBank/DDBJ whole genome shotgun (WGS) entry which is preliminary data.</text>
</comment>
<name>X1FJB9_9ZZZZ</name>
<evidence type="ECO:0000313" key="1">
    <source>
        <dbReference type="EMBL" id="GAH45776.1"/>
    </source>
</evidence>